<keyword evidence="4" id="KW-1185">Reference proteome</keyword>
<gene>
    <name evidence="3" type="ORF">ACFQZM_42310</name>
</gene>
<evidence type="ECO:0008006" key="5">
    <source>
        <dbReference type="Google" id="ProtNLM"/>
    </source>
</evidence>
<feature type="transmembrane region" description="Helical" evidence="2">
    <location>
        <begin position="156"/>
        <end position="178"/>
    </location>
</feature>
<name>A0ABW2Y2U6_9ACTN</name>
<dbReference type="RefSeq" id="WP_131763266.1">
    <property type="nucleotide sequence ID" value="NZ_CAACUY010000313.1"/>
</dbReference>
<comment type="caution">
    <text evidence="3">The sequence shown here is derived from an EMBL/GenBank/DDBJ whole genome shotgun (WGS) entry which is preliminary data.</text>
</comment>
<sequence>MSELDSDGLDGVPSIDAFVARLNGLCTRSGLSLRRLERRARALDLPRWLPSSTVSDVFRRPELLAGMPDRREFVESILRCCDVTEPAPWLATLDRLTTPPEPLPQTASDTALPAPAPAPPGPTSLPAATAPPPGSALSPGAVPPPSAGRAGRSRRVVRAAIAGAALMAVAVGVTAAVWPSGAGSRPRSAGAVPQAPACGARPANLIDASTLVGESAKRENPTLDFGYMHGSAWYETRDGATYYWGRGSSETGTGGVRLDWRIGGGPWHPCPAPIIGPGTRDRHVRTPAIRKVVDGTDVVVRVCLWADYPQHDEKCTRPL</sequence>
<keyword evidence="2" id="KW-0472">Membrane</keyword>
<protein>
    <recommendedName>
        <fullName evidence="5">XRE family transcriptional regulator</fullName>
    </recommendedName>
</protein>
<keyword evidence="2" id="KW-0812">Transmembrane</keyword>
<dbReference type="Proteomes" id="UP001597063">
    <property type="component" value="Unassembled WGS sequence"/>
</dbReference>
<accession>A0ABW2Y2U6</accession>
<evidence type="ECO:0000313" key="3">
    <source>
        <dbReference type="EMBL" id="MFD0691185.1"/>
    </source>
</evidence>
<evidence type="ECO:0000256" key="2">
    <source>
        <dbReference type="SAM" id="Phobius"/>
    </source>
</evidence>
<reference evidence="4" key="1">
    <citation type="journal article" date="2019" name="Int. J. Syst. Evol. Microbiol.">
        <title>The Global Catalogue of Microorganisms (GCM) 10K type strain sequencing project: providing services to taxonomists for standard genome sequencing and annotation.</title>
        <authorList>
            <consortium name="The Broad Institute Genomics Platform"/>
            <consortium name="The Broad Institute Genome Sequencing Center for Infectious Disease"/>
            <person name="Wu L."/>
            <person name="Ma J."/>
        </authorList>
    </citation>
    <scope>NUCLEOTIDE SEQUENCE [LARGE SCALE GENOMIC DNA]</scope>
    <source>
        <strain evidence="4">JCM 9371</strain>
    </source>
</reference>
<keyword evidence="2" id="KW-1133">Transmembrane helix</keyword>
<evidence type="ECO:0000256" key="1">
    <source>
        <dbReference type="SAM" id="MobiDB-lite"/>
    </source>
</evidence>
<dbReference type="EMBL" id="JBHTGP010000027">
    <property type="protein sequence ID" value="MFD0691185.1"/>
    <property type="molecule type" value="Genomic_DNA"/>
</dbReference>
<organism evidence="3 4">
    <name type="scientific">Actinomadura fibrosa</name>
    <dbReference type="NCBI Taxonomy" id="111802"/>
    <lineage>
        <taxon>Bacteria</taxon>
        <taxon>Bacillati</taxon>
        <taxon>Actinomycetota</taxon>
        <taxon>Actinomycetes</taxon>
        <taxon>Streptosporangiales</taxon>
        <taxon>Thermomonosporaceae</taxon>
        <taxon>Actinomadura</taxon>
    </lineage>
</organism>
<feature type="compositionally biased region" description="Pro residues" evidence="1">
    <location>
        <begin position="114"/>
        <end position="134"/>
    </location>
</feature>
<feature type="region of interest" description="Disordered" evidence="1">
    <location>
        <begin position="94"/>
        <end position="151"/>
    </location>
</feature>
<proteinExistence type="predicted"/>
<evidence type="ECO:0000313" key="4">
    <source>
        <dbReference type="Proteomes" id="UP001597063"/>
    </source>
</evidence>